<keyword evidence="2" id="KW-1185">Reference proteome</keyword>
<comment type="caution">
    <text evidence="1">The sequence shown here is derived from an EMBL/GenBank/DDBJ whole genome shotgun (WGS) entry which is preliminary data.</text>
</comment>
<dbReference type="Proteomes" id="UP001164250">
    <property type="component" value="Chromosome 12"/>
</dbReference>
<evidence type="ECO:0000313" key="1">
    <source>
        <dbReference type="EMBL" id="KAJ0080915.1"/>
    </source>
</evidence>
<dbReference type="EMBL" id="CM047908">
    <property type="protein sequence ID" value="KAJ0080915.1"/>
    <property type="molecule type" value="Genomic_DNA"/>
</dbReference>
<evidence type="ECO:0000313" key="2">
    <source>
        <dbReference type="Proteomes" id="UP001164250"/>
    </source>
</evidence>
<name>A0ACC1A0E1_9ROSI</name>
<protein>
    <submittedName>
        <fullName evidence="1">Uncharacterized protein</fullName>
    </submittedName>
</protein>
<organism evidence="1 2">
    <name type="scientific">Pistacia atlantica</name>
    <dbReference type="NCBI Taxonomy" id="434234"/>
    <lineage>
        <taxon>Eukaryota</taxon>
        <taxon>Viridiplantae</taxon>
        <taxon>Streptophyta</taxon>
        <taxon>Embryophyta</taxon>
        <taxon>Tracheophyta</taxon>
        <taxon>Spermatophyta</taxon>
        <taxon>Magnoliopsida</taxon>
        <taxon>eudicotyledons</taxon>
        <taxon>Gunneridae</taxon>
        <taxon>Pentapetalae</taxon>
        <taxon>rosids</taxon>
        <taxon>malvids</taxon>
        <taxon>Sapindales</taxon>
        <taxon>Anacardiaceae</taxon>
        <taxon>Pistacia</taxon>
    </lineage>
</organism>
<reference evidence="2" key="1">
    <citation type="journal article" date="2023" name="G3 (Bethesda)">
        <title>Genome assembly and association tests identify interacting loci associated with vigor, precocity, and sex in interspecific pistachio rootstocks.</title>
        <authorList>
            <person name="Palmer W."/>
            <person name="Jacygrad E."/>
            <person name="Sagayaradj S."/>
            <person name="Cavanaugh K."/>
            <person name="Han R."/>
            <person name="Bertier L."/>
            <person name="Beede B."/>
            <person name="Kafkas S."/>
            <person name="Golino D."/>
            <person name="Preece J."/>
            <person name="Michelmore R."/>
        </authorList>
    </citation>
    <scope>NUCLEOTIDE SEQUENCE [LARGE SCALE GENOMIC DNA]</scope>
</reference>
<accession>A0ACC1A0E1</accession>
<proteinExistence type="predicted"/>
<gene>
    <name evidence="1" type="ORF">Patl1_11016</name>
</gene>
<sequence length="315" mass="35362">MKMVHIFSVSTTIKQLFLCFLIAAFHDLACADPPYKLCPQNTNYAADSPFEHNLDNLFRSLPSNTSIPKFFNSSVGHSSDTVYGLYMCLNYIQTDDRKTCIEIASQDGNIPKFNVKNVSESERYKSVVKKILSNLTKAAAFDPSTEMYATGNVSFTDTDTLYALVQCTRDLSAHDCNSCLETAIADISSCCYFSRGARLLSRSCYLRYELYAFYEGVTEPAATDENRATGKGEAQVNIQVQSNNSRDHNRTDFHDQHVQGTDDPKAWEFYIDLETIHVATDSFSDSNILGQGGFVPVYKVMEKANGFEMHWCLVL</sequence>